<evidence type="ECO:0000313" key="3">
    <source>
        <dbReference type="Proteomes" id="UP000054166"/>
    </source>
</evidence>
<feature type="transmembrane region" description="Helical" evidence="1">
    <location>
        <begin position="146"/>
        <end position="166"/>
    </location>
</feature>
<evidence type="ECO:0000313" key="2">
    <source>
        <dbReference type="EMBL" id="KIM86574.1"/>
    </source>
</evidence>
<reference evidence="3" key="2">
    <citation type="submission" date="2015-01" db="EMBL/GenBank/DDBJ databases">
        <title>Evolutionary Origins and Diversification of the Mycorrhizal Mutualists.</title>
        <authorList>
            <consortium name="DOE Joint Genome Institute"/>
            <consortium name="Mycorrhizal Genomics Consortium"/>
            <person name="Kohler A."/>
            <person name="Kuo A."/>
            <person name="Nagy L.G."/>
            <person name="Floudas D."/>
            <person name="Copeland A."/>
            <person name="Barry K.W."/>
            <person name="Cichocki N."/>
            <person name="Veneault-Fourrey C."/>
            <person name="LaButti K."/>
            <person name="Lindquist E.A."/>
            <person name="Lipzen A."/>
            <person name="Lundell T."/>
            <person name="Morin E."/>
            <person name="Murat C."/>
            <person name="Riley R."/>
            <person name="Ohm R."/>
            <person name="Sun H."/>
            <person name="Tunlid A."/>
            <person name="Henrissat B."/>
            <person name="Grigoriev I.V."/>
            <person name="Hibbett D.S."/>
            <person name="Martin F."/>
        </authorList>
    </citation>
    <scope>NUCLEOTIDE SEQUENCE [LARGE SCALE GENOMIC DNA]</scope>
    <source>
        <strain evidence="3">F 1598</strain>
    </source>
</reference>
<gene>
    <name evidence="2" type="ORF">PILCRDRAFT_4498</name>
</gene>
<organism evidence="2 3">
    <name type="scientific">Piloderma croceum (strain F 1598)</name>
    <dbReference type="NCBI Taxonomy" id="765440"/>
    <lineage>
        <taxon>Eukaryota</taxon>
        <taxon>Fungi</taxon>
        <taxon>Dikarya</taxon>
        <taxon>Basidiomycota</taxon>
        <taxon>Agaricomycotina</taxon>
        <taxon>Agaricomycetes</taxon>
        <taxon>Agaricomycetidae</taxon>
        <taxon>Atheliales</taxon>
        <taxon>Atheliaceae</taxon>
        <taxon>Piloderma</taxon>
    </lineage>
</organism>
<dbReference type="OrthoDB" id="3032844at2759"/>
<dbReference type="HOGENOM" id="CLU_049921_0_0_1"/>
<keyword evidence="1" id="KW-1133">Transmembrane helix</keyword>
<dbReference type="AlphaFoldDB" id="A0A0C3G3T6"/>
<accession>A0A0C3G3T6</accession>
<sequence>MASTAASTIASITLTSGIQDISALLPLLGTEQCERHIGSALTEGYLYAAATPMSIFGSLGMASAGFKTCLACFSIPAWNIAGAQKLRDAGFEAKGTNFALITVDPDNKDRRYITETRLTSLLQDLHIEEGHKLTVQTYSLSWNVKMLGLTAFLCTLNVLPYIHLNIRGDSVFHPLVRWAFPIIRALGGFFTATTLQVIIQIRLSILIKKHLVFSQYKEFCENIYKECSTKSLEQYLLEVENEITKLIQNKENAHPEEGLESKKLKELKHELVNAEKNSMFIWPLLIILFISSSALVVGYVGCFSIVQSSQRPTAPVVWLGTEAALSLVRVVFWAWNPAQDDAEPMKFCFDLDPFPPLPTCNRSSDHIDYQKDLPVVRSSKFLRSITAYAGPIDRFDNPDISLYYTLTRKEPLLGVLQESSMKTRMANISMQQINLQLTQPLVF</sequence>
<evidence type="ECO:0000256" key="1">
    <source>
        <dbReference type="SAM" id="Phobius"/>
    </source>
</evidence>
<dbReference type="InParanoid" id="A0A0C3G3T6"/>
<proteinExistence type="predicted"/>
<reference evidence="2 3" key="1">
    <citation type="submission" date="2014-04" db="EMBL/GenBank/DDBJ databases">
        <authorList>
            <consortium name="DOE Joint Genome Institute"/>
            <person name="Kuo A."/>
            <person name="Tarkka M."/>
            <person name="Buscot F."/>
            <person name="Kohler A."/>
            <person name="Nagy L.G."/>
            <person name="Floudas D."/>
            <person name="Copeland A."/>
            <person name="Barry K.W."/>
            <person name="Cichocki N."/>
            <person name="Veneault-Fourrey C."/>
            <person name="LaButti K."/>
            <person name="Lindquist E.A."/>
            <person name="Lipzen A."/>
            <person name="Lundell T."/>
            <person name="Morin E."/>
            <person name="Murat C."/>
            <person name="Sun H."/>
            <person name="Tunlid A."/>
            <person name="Henrissat B."/>
            <person name="Grigoriev I.V."/>
            <person name="Hibbett D.S."/>
            <person name="Martin F."/>
            <person name="Nordberg H.P."/>
            <person name="Cantor M.N."/>
            <person name="Hua S.X."/>
        </authorList>
    </citation>
    <scope>NUCLEOTIDE SEQUENCE [LARGE SCALE GENOMIC DNA]</scope>
    <source>
        <strain evidence="2 3">F 1598</strain>
    </source>
</reference>
<keyword evidence="1" id="KW-0472">Membrane</keyword>
<keyword evidence="3" id="KW-1185">Reference proteome</keyword>
<keyword evidence="1" id="KW-0812">Transmembrane</keyword>
<dbReference type="Proteomes" id="UP000054166">
    <property type="component" value="Unassembled WGS sequence"/>
</dbReference>
<protein>
    <submittedName>
        <fullName evidence="2">Uncharacterized protein</fullName>
    </submittedName>
</protein>
<dbReference type="EMBL" id="KN832981">
    <property type="protein sequence ID" value="KIM86574.1"/>
    <property type="molecule type" value="Genomic_DNA"/>
</dbReference>
<feature type="transmembrane region" description="Helical" evidence="1">
    <location>
        <begin position="280"/>
        <end position="301"/>
    </location>
</feature>
<feature type="transmembrane region" description="Helical" evidence="1">
    <location>
        <begin position="178"/>
        <end position="199"/>
    </location>
</feature>
<name>A0A0C3G3T6_PILCF</name>